<dbReference type="PROSITE" id="PS00078">
    <property type="entry name" value="COX2"/>
    <property type="match status" value="1"/>
</dbReference>
<evidence type="ECO:0000256" key="9">
    <source>
        <dbReference type="ARBA" id="ARBA00022989"/>
    </source>
</evidence>
<evidence type="ECO:0000256" key="17">
    <source>
        <dbReference type="SAM" id="Phobius"/>
    </source>
</evidence>
<comment type="subcellular location">
    <subcellularLocation>
        <location evidence="1">Membrane</location>
        <topology evidence="1">Multi-pass membrane protein</topology>
    </subcellularLocation>
</comment>
<evidence type="ECO:0000256" key="1">
    <source>
        <dbReference type="ARBA" id="ARBA00004141"/>
    </source>
</evidence>
<evidence type="ECO:0000256" key="16">
    <source>
        <dbReference type="PROSITE-ProRule" id="PRU00433"/>
    </source>
</evidence>
<dbReference type="InterPro" id="IPR001505">
    <property type="entry name" value="Copper_CuA"/>
</dbReference>
<dbReference type="InterPro" id="IPR036909">
    <property type="entry name" value="Cyt_c-like_dom_sf"/>
</dbReference>
<dbReference type="Proteomes" id="UP000603352">
    <property type="component" value="Unassembled WGS sequence"/>
</dbReference>
<keyword evidence="9 17" id="KW-1133">Transmembrane helix</keyword>
<evidence type="ECO:0000256" key="7">
    <source>
        <dbReference type="ARBA" id="ARBA00022723"/>
    </source>
</evidence>
<evidence type="ECO:0000259" key="18">
    <source>
        <dbReference type="PROSITE" id="PS50857"/>
    </source>
</evidence>
<keyword evidence="4 16" id="KW-0349">Heme</keyword>
<evidence type="ECO:0000256" key="5">
    <source>
        <dbReference type="ARBA" id="ARBA00022660"/>
    </source>
</evidence>
<accession>A0ABQ1I8J5</accession>
<evidence type="ECO:0000256" key="13">
    <source>
        <dbReference type="ARBA" id="ARBA00024688"/>
    </source>
</evidence>
<comment type="caution">
    <text evidence="20">The sequence shown here is derived from an EMBL/GenBank/DDBJ whole genome shotgun (WGS) entry which is preliminary data.</text>
</comment>
<comment type="catalytic activity">
    <reaction evidence="15">
        <text>4 Fe(II)-[cytochrome c] + O2 + 8 H(+)(in) = 4 Fe(III)-[cytochrome c] + 2 H2O + 4 H(+)(out)</text>
        <dbReference type="Rhea" id="RHEA:11436"/>
        <dbReference type="Rhea" id="RHEA-COMP:10350"/>
        <dbReference type="Rhea" id="RHEA-COMP:14399"/>
        <dbReference type="ChEBI" id="CHEBI:15377"/>
        <dbReference type="ChEBI" id="CHEBI:15378"/>
        <dbReference type="ChEBI" id="CHEBI:15379"/>
        <dbReference type="ChEBI" id="CHEBI:29033"/>
        <dbReference type="ChEBI" id="CHEBI:29034"/>
        <dbReference type="EC" id="7.1.1.9"/>
    </reaction>
</comment>
<evidence type="ECO:0000256" key="15">
    <source>
        <dbReference type="ARBA" id="ARBA00047816"/>
    </source>
</evidence>
<keyword evidence="5" id="KW-0679">Respiratory chain</keyword>
<feature type="transmembrane region" description="Helical" evidence="17">
    <location>
        <begin position="51"/>
        <end position="74"/>
    </location>
</feature>
<keyword evidence="7 16" id="KW-0479">Metal-binding</keyword>
<organism evidence="20 21">
    <name type="scientific">Tistrella bauzanensis</name>
    <dbReference type="NCBI Taxonomy" id="657419"/>
    <lineage>
        <taxon>Bacteria</taxon>
        <taxon>Pseudomonadati</taxon>
        <taxon>Pseudomonadota</taxon>
        <taxon>Alphaproteobacteria</taxon>
        <taxon>Geminicoccales</taxon>
        <taxon>Geminicoccaceae</taxon>
        <taxon>Tistrella</taxon>
    </lineage>
</organism>
<name>A0ABQ1I8J5_9PROT</name>
<dbReference type="InterPro" id="IPR034236">
    <property type="entry name" value="CuRO_CcO_Caa3_II"/>
</dbReference>
<dbReference type="InterPro" id="IPR009056">
    <property type="entry name" value="Cyt_c-like_dom"/>
</dbReference>
<keyword evidence="12 17" id="KW-0472">Membrane</keyword>
<evidence type="ECO:0000256" key="10">
    <source>
        <dbReference type="ARBA" id="ARBA00023004"/>
    </source>
</evidence>
<dbReference type="PANTHER" id="PTHR22888">
    <property type="entry name" value="CYTOCHROME C OXIDASE, SUBUNIT II"/>
    <property type="match status" value="1"/>
</dbReference>
<keyword evidence="21" id="KW-1185">Reference proteome</keyword>
<evidence type="ECO:0000256" key="4">
    <source>
        <dbReference type="ARBA" id="ARBA00022617"/>
    </source>
</evidence>
<keyword evidence="10 16" id="KW-0408">Iron</keyword>
<dbReference type="PROSITE" id="PS51257">
    <property type="entry name" value="PROKAR_LIPOPROTEIN"/>
    <property type="match status" value="1"/>
</dbReference>
<dbReference type="InterPro" id="IPR008972">
    <property type="entry name" value="Cupredoxin"/>
</dbReference>
<evidence type="ECO:0000256" key="8">
    <source>
        <dbReference type="ARBA" id="ARBA00022982"/>
    </source>
</evidence>
<evidence type="ECO:0000256" key="3">
    <source>
        <dbReference type="ARBA" id="ARBA00022448"/>
    </source>
</evidence>
<keyword evidence="11" id="KW-0186">Copper</keyword>
<evidence type="ECO:0000313" key="21">
    <source>
        <dbReference type="Proteomes" id="UP000603352"/>
    </source>
</evidence>
<dbReference type="PANTHER" id="PTHR22888:SF9">
    <property type="entry name" value="CYTOCHROME C OXIDASE SUBUNIT 2"/>
    <property type="match status" value="1"/>
</dbReference>
<dbReference type="InterPro" id="IPR045187">
    <property type="entry name" value="CcO_II"/>
</dbReference>
<evidence type="ECO:0000256" key="2">
    <source>
        <dbReference type="ARBA" id="ARBA00007866"/>
    </source>
</evidence>
<dbReference type="PROSITE" id="PS51007">
    <property type="entry name" value="CYTC"/>
    <property type="match status" value="1"/>
</dbReference>
<dbReference type="InterPro" id="IPR002429">
    <property type="entry name" value="CcO_II-like_C"/>
</dbReference>
<comment type="function">
    <text evidence="13">Subunits I and II form the functional core of the enzyme complex. Electrons originating in cytochrome c are transferred via heme a and Cu(A) to the binuclear center formed by heme a3 and Cu(B).</text>
</comment>
<sequence>MADRPDRRRRLIAIGVSAPILLTGAILLTGGCTGIQSTLDPAGIGAERVASLFWVMLTGAGIIWVMVMAIAIHAARRRRPISLFKAKRFIIAMGAIFPTVVLTALLVHGLRLMPELRTGGGDLTIEVVGEQFWWRVVYHPPAGHPAAGTPVVSANEIRLPAGAEVDLVLNSPDVIHSFWIPAIAGKIDMIPGRTTRLTLKPTRPGVYRGACAEFCGTAHALMALTAEVMPQADFDRWLADQAGPARSPAPGTPAARGARIFADQGCGACHSVRGTDARGTIGPDLTRIGGRHSIGAGILPNTPARLADFISATTTVKPGVLMPPYGMLAPQALADLSAYLESLE</sequence>
<feature type="domain" description="Cytochrome oxidase subunit II copper A binding" evidence="18">
    <location>
        <begin position="120"/>
        <end position="240"/>
    </location>
</feature>
<evidence type="ECO:0000256" key="11">
    <source>
        <dbReference type="ARBA" id="ARBA00023008"/>
    </source>
</evidence>
<proteinExistence type="inferred from homology"/>
<reference evidence="21" key="1">
    <citation type="journal article" date="2019" name="Int. J. Syst. Evol. Microbiol.">
        <title>The Global Catalogue of Microorganisms (GCM) 10K type strain sequencing project: providing services to taxonomists for standard genome sequencing and annotation.</title>
        <authorList>
            <consortium name="The Broad Institute Genomics Platform"/>
            <consortium name="The Broad Institute Genome Sequencing Center for Infectious Disease"/>
            <person name="Wu L."/>
            <person name="Ma J."/>
        </authorList>
    </citation>
    <scope>NUCLEOTIDE SEQUENCE [LARGE SCALE GENOMIC DNA]</scope>
    <source>
        <strain evidence="21">CGMCC 1.10188</strain>
    </source>
</reference>
<evidence type="ECO:0000259" key="19">
    <source>
        <dbReference type="PROSITE" id="PS51007"/>
    </source>
</evidence>
<feature type="domain" description="Cytochrome c" evidence="19">
    <location>
        <begin position="252"/>
        <end position="344"/>
    </location>
</feature>
<feature type="transmembrane region" description="Helical" evidence="17">
    <location>
        <begin position="86"/>
        <end position="107"/>
    </location>
</feature>
<dbReference type="PRINTS" id="PR01166">
    <property type="entry name" value="CYCOXIDASEII"/>
</dbReference>
<evidence type="ECO:0000256" key="6">
    <source>
        <dbReference type="ARBA" id="ARBA00022692"/>
    </source>
</evidence>
<dbReference type="CDD" id="cd04213">
    <property type="entry name" value="CuRO_CcO_Caa3_II"/>
    <property type="match status" value="1"/>
</dbReference>
<dbReference type="SUPFAM" id="SSF46626">
    <property type="entry name" value="Cytochrome c"/>
    <property type="match status" value="1"/>
</dbReference>
<gene>
    <name evidence="20" type="ORF">GCM10011505_05850</name>
</gene>
<feature type="transmembrane region" description="Helical" evidence="17">
    <location>
        <begin position="12"/>
        <end position="31"/>
    </location>
</feature>
<dbReference type="Gene3D" id="2.60.40.420">
    <property type="entry name" value="Cupredoxins - blue copper proteins"/>
    <property type="match status" value="1"/>
</dbReference>
<dbReference type="EMBL" id="BMDZ01000004">
    <property type="protein sequence ID" value="GGB27425.1"/>
    <property type="molecule type" value="Genomic_DNA"/>
</dbReference>
<evidence type="ECO:0000256" key="14">
    <source>
        <dbReference type="ARBA" id="ARBA00031399"/>
    </source>
</evidence>
<keyword evidence="3" id="KW-0813">Transport</keyword>
<dbReference type="Pfam" id="PF00116">
    <property type="entry name" value="COX2"/>
    <property type="match status" value="1"/>
</dbReference>
<keyword evidence="6 17" id="KW-0812">Transmembrane</keyword>
<evidence type="ECO:0000313" key="20">
    <source>
        <dbReference type="EMBL" id="GGB27425.1"/>
    </source>
</evidence>
<dbReference type="PROSITE" id="PS50857">
    <property type="entry name" value="COX2_CUA"/>
    <property type="match status" value="1"/>
</dbReference>
<dbReference type="SUPFAM" id="SSF49503">
    <property type="entry name" value="Cupredoxins"/>
    <property type="match status" value="1"/>
</dbReference>
<evidence type="ECO:0000256" key="12">
    <source>
        <dbReference type="ARBA" id="ARBA00023136"/>
    </source>
</evidence>
<comment type="similarity">
    <text evidence="2">Belongs to the cytochrome c oxidase subunit 2 family.</text>
</comment>
<keyword evidence="8" id="KW-0249">Electron transport</keyword>
<dbReference type="RefSeq" id="WP_188574736.1">
    <property type="nucleotide sequence ID" value="NZ_BMDZ01000004.1"/>
</dbReference>
<protein>
    <recommendedName>
        <fullName evidence="14">Cytochrome aa3 subunit 2</fullName>
    </recommendedName>
</protein>
<dbReference type="NCBIfam" id="TIGR02866">
    <property type="entry name" value="CoxB"/>
    <property type="match status" value="1"/>
</dbReference>
<dbReference type="Pfam" id="PF00034">
    <property type="entry name" value="Cytochrom_C"/>
    <property type="match status" value="1"/>
</dbReference>
<dbReference type="InterPro" id="IPR014222">
    <property type="entry name" value="Cyt_c_oxidase_su2"/>
</dbReference>